<organism evidence="2 3">
    <name type="scientific">Clathrospora elynae</name>
    <dbReference type="NCBI Taxonomy" id="706981"/>
    <lineage>
        <taxon>Eukaryota</taxon>
        <taxon>Fungi</taxon>
        <taxon>Dikarya</taxon>
        <taxon>Ascomycota</taxon>
        <taxon>Pezizomycotina</taxon>
        <taxon>Dothideomycetes</taxon>
        <taxon>Pleosporomycetidae</taxon>
        <taxon>Pleosporales</taxon>
        <taxon>Diademaceae</taxon>
        <taxon>Clathrospora</taxon>
    </lineage>
</organism>
<reference evidence="2" key="1">
    <citation type="journal article" date="2020" name="Stud. Mycol.">
        <title>101 Dothideomycetes genomes: a test case for predicting lifestyles and emergence of pathogens.</title>
        <authorList>
            <person name="Haridas S."/>
            <person name="Albert R."/>
            <person name="Binder M."/>
            <person name="Bloem J."/>
            <person name="Labutti K."/>
            <person name="Salamov A."/>
            <person name="Andreopoulos B."/>
            <person name="Baker S."/>
            <person name="Barry K."/>
            <person name="Bills G."/>
            <person name="Bluhm B."/>
            <person name="Cannon C."/>
            <person name="Castanera R."/>
            <person name="Culley D."/>
            <person name="Daum C."/>
            <person name="Ezra D."/>
            <person name="Gonzalez J."/>
            <person name="Henrissat B."/>
            <person name="Kuo A."/>
            <person name="Liang C."/>
            <person name="Lipzen A."/>
            <person name="Lutzoni F."/>
            <person name="Magnuson J."/>
            <person name="Mondo S."/>
            <person name="Nolan M."/>
            <person name="Ohm R."/>
            <person name="Pangilinan J."/>
            <person name="Park H.-J."/>
            <person name="Ramirez L."/>
            <person name="Alfaro M."/>
            <person name="Sun H."/>
            <person name="Tritt A."/>
            <person name="Yoshinaga Y."/>
            <person name="Zwiers L.-H."/>
            <person name="Turgeon B."/>
            <person name="Goodwin S."/>
            <person name="Spatafora J."/>
            <person name="Crous P."/>
            <person name="Grigoriev I."/>
        </authorList>
    </citation>
    <scope>NUCLEOTIDE SEQUENCE</scope>
    <source>
        <strain evidence="2">CBS 161.51</strain>
    </source>
</reference>
<keyword evidence="1" id="KW-0472">Membrane</keyword>
<dbReference type="AlphaFoldDB" id="A0A6A5S713"/>
<feature type="transmembrane region" description="Helical" evidence="1">
    <location>
        <begin position="69"/>
        <end position="90"/>
    </location>
</feature>
<evidence type="ECO:0000313" key="2">
    <source>
        <dbReference type="EMBL" id="KAF1935284.1"/>
    </source>
</evidence>
<dbReference type="Proteomes" id="UP000800038">
    <property type="component" value="Unassembled WGS sequence"/>
</dbReference>
<protein>
    <recommendedName>
        <fullName evidence="4">Transmembrane protein</fullName>
    </recommendedName>
</protein>
<proteinExistence type="predicted"/>
<evidence type="ECO:0000313" key="3">
    <source>
        <dbReference type="Proteomes" id="UP000800038"/>
    </source>
</evidence>
<feature type="transmembrane region" description="Helical" evidence="1">
    <location>
        <begin position="118"/>
        <end position="136"/>
    </location>
</feature>
<sequence>TRSHVREWPAEPKTLQASTPSWLYRLLPHFILVLVPLASVGLGIAVLCIDGEPESGKGNALQQAMAVTATLWPILFAAVLGPMLKAFALYRAERGTKVGLLEILLSSQTLVSTLRQCFALRIVGIWPALLVILWSLSPAGGQGALRALTSRQNTTTIELKYASYPTNSLSFYLTGPFENDPSPDLMLLQFRAPIHAAFYGQDVSLLQANTSSPQFADAISRVGGPPEALKITRRDLWRNVRIPMLHTLPQFVQGASDWIIVPTDKIAEYSSLIGVPIRGFTPSLDGNTTLTISTNYQALECNNWVNATEWLEANSNRLATKTSSGVDKPVNYWIDELVDPERILKMSTTRSSLSQTSPLGYPEEPNKKMTLTFYTNYNLTLCEVRTEYVDSIIDCSRTTPNGDLTCAVSKMRRTPGSQGLGNLTALDIGHTNKTLQYIPYTTVNLGGPGLLEKWLWNPPTAHQNFLPVPDGWSAEVPPKVFSNRLTVLLNTFMRGTYNMTINIGSDGTSLDHCDARWANTTGAWTQFTAPVYQVSKPWFALYFIAALVMTVCALANIILRSLVHVPDFFGSISALTRDSLFIDVPTPASGMDGTERARLLQDKLVMIQDVQPDKAIGRIAFSDAVTKVGLRMDRRYA</sequence>
<accession>A0A6A5S713</accession>
<evidence type="ECO:0000256" key="1">
    <source>
        <dbReference type="SAM" id="Phobius"/>
    </source>
</evidence>
<name>A0A6A5S713_9PLEO</name>
<feature type="transmembrane region" description="Helical" evidence="1">
    <location>
        <begin position="538"/>
        <end position="559"/>
    </location>
</feature>
<gene>
    <name evidence="2" type="ORF">EJ02DRAFT_361858</name>
</gene>
<dbReference type="EMBL" id="ML976289">
    <property type="protein sequence ID" value="KAF1935284.1"/>
    <property type="molecule type" value="Genomic_DNA"/>
</dbReference>
<feature type="transmembrane region" description="Helical" evidence="1">
    <location>
        <begin position="26"/>
        <end position="49"/>
    </location>
</feature>
<dbReference type="OrthoDB" id="3692311at2759"/>
<keyword evidence="3" id="KW-1185">Reference proteome</keyword>
<feature type="non-terminal residue" evidence="2">
    <location>
        <position position="1"/>
    </location>
</feature>
<evidence type="ECO:0008006" key="4">
    <source>
        <dbReference type="Google" id="ProtNLM"/>
    </source>
</evidence>
<keyword evidence="1" id="KW-1133">Transmembrane helix</keyword>
<keyword evidence="1" id="KW-0812">Transmembrane</keyword>